<organism evidence="3 4">
    <name type="scientific">Encephalitozoon intestinalis (strain ATCC 50506)</name>
    <name type="common">Microsporidian parasite</name>
    <name type="synonym">Septata intestinalis</name>
    <dbReference type="NCBI Taxonomy" id="876142"/>
    <lineage>
        <taxon>Eukaryota</taxon>
        <taxon>Fungi</taxon>
        <taxon>Fungi incertae sedis</taxon>
        <taxon>Microsporidia</taxon>
        <taxon>Unikaryonidae</taxon>
        <taxon>Encephalitozoon</taxon>
    </lineage>
</organism>
<dbReference type="RefSeq" id="XP_003073597.1">
    <property type="nucleotide sequence ID" value="XM_003073551.1"/>
</dbReference>
<proteinExistence type="predicted"/>
<dbReference type="Gene3D" id="3.10.110.10">
    <property type="entry name" value="Ubiquitin Conjugating Enzyme"/>
    <property type="match status" value="1"/>
</dbReference>
<dbReference type="AlphaFoldDB" id="E0S8X1"/>
<feature type="domain" description="RWD" evidence="2">
    <location>
        <begin position="2"/>
        <end position="81"/>
    </location>
</feature>
<name>E0S8X1_ENCIT</name>
<evidence type="ECO:0000259" key="2">
    <source>
        <dbReference type="Pfam" id="PF05773"/>
    </source>
</evidence>
<reference evidence="3 4" key="1">
    <citation type="journal article" date="2010" name="Nat. Commun.">
        <title>The complete sequence of the smallest known nuclear genome from the microsporidian Encephalitozoon intestinalis.</title>
        <authorList>
            <person name="Corradi N."/>
            <person name="Pombert J.-F."/>
            <person name="Farinelli L."/>
            <person name="Didier E.S."/>
            <person name="Keeling P.J."/>
        </authorList>
    </citation>
    <scope>NUCLEOTIDE SEQUENCE [LARGE SCALE GENOMIC DNA]</scope>
    <source>
        <strain evidence="3 4">ATCC 50506</strain>
    </source>
</reference>
<dbReference type="VEuPathDB" id="MicrosporidiaDB:Eint_091080"/>
<sequence length="152" mass="17804">MDECDALRYIFGGDLEHYTRDTEHVYKISAEGNSFEFRCSEGYPNTIPEMSSDVEDNILAEVREETKKYISTPMIFDMVRIVVRKLEGSNIVSDVKRISISYNIDDKQKITEEDFMNWKKGTPRAEKPRTGKTGKEIFLERRRSKEDFQDDI</sequence>
<dbReference type="InterPro" id="IPR006575">
    <property type="entry name" value="RWD_dom"/>
</dbReference>
<dbReference type="Proteomes" id="UP000002313">
    <property type="component" value="Chromosome IX"/>
</dbReference>
<accession>E0S8X1</accession>
<dbReference type="Pfam" id="PF05773">
    <property type="entry name" value="RWD"/>
    <property type="match status" value="1"/>
</dbReference>
<feature type="compositionally biased region" description="Basic and acidic residues" evidence="1">
    <location>
        <begin position="123"/>
        <end position="152"/>
    </location>
</feature>
<feature type="region of interest" description="Disordered" evidence="1">
    <location>
        <begin position="120"/>
        <end position="152"/>
    </location>
</feature>
<keyword evidence="4" id="KW-1185">Reference proteome</keyword>
<evidence type="ECO:0000313" key="3">
    <source>
        <dbReference type="EMBL" id="ADM12237.1"/>
    </source>
</evidence>
<evidence type="ECO:0000313" key="4">
    <source>
        <dbReference type="Proteomes" id="UP000002313"/>
    </source>
</evidence>
<dbReference type="OrthoDB" id="2191887at2759"/>
<dbReference type="SUPFAM" id="SSF54495">
    <property type="entry name" value="UBC-like"/>
    <property type="match status" value="1"/>
</dbReference>
<dbReference type="InterPro" id="IPR016135">
    <property type="entry name" value="UBQ-conjugating_enzyme/RWD"/>
</dbReference>
<evidence type="ECO:0000256" key="1">
    <source>
        <dbReference type="SAM" id="MobiDB-lite"/>
    </source>
</evidence>
<dbReference type="GeneID" id="9698428"/>
<dbReference type="KEGG" id="ein:Eint_091080"/>
<dbReference type="EMBL" id="CP001950">
    <property type="protein sequence ID" value="ADM12237.1"/>
    <property type="molecule type" value="Genomic_DNA"/>
</dbReference>
<gene>
    <name evidence="3" type="ORF">Eint_091080</name>
</gene>
<reference evidence="3 4" key="2">
    <citation type="journal article" date="2012" name="Proc. Natl. Acad. Sci. U.S.A.">
        <title>Gain and loss of multiple functionally related, horizontally transferred genes in the reduced genomes of two microsporidian parasites.</title>
        <authorList>
            <person name="Pombert J.-F."/>
            <person name="Selman M."/>
            <person name="Burki F."/>
            <person name="Bardell F.T."/>
            <person name="Farinelli L."/>
            <person name="Solter L.F."/>
            <person name="Whitman D.W."/>
            <person name="Weiss L.M."/>
            <person name="Corradi N."/>
            <person name="Keeling P.J."/>
        </authorList>
    </citation>
    <scope>NUCLEOTIDE SEQUENCE [LARGE SCALE GENOMIC DNA]</scope>
    <source>
        <strain evidence="3 4">ATCC 50506</strain>
    </source>
</reference>
<protein>
    <recommendedName>
        <fullName evidence="2">RWD domain-containing protein</fullName>
    </recommendedName>
</protein>
<dbReference type="HOGENOM" id="CLU_1722357_0_0_1"/>